<dbReference type="Proteomes" id="UP000521199">
    <property type="component" value="Unassembled WGS sequence"/>
</dbReference>
<dbReference type="RefSeq" id="WP_183961034.1">
    <property type="nucleotide sequence ID" value="NZ_JACHHP010000003.1"/>
</dbReference>
<evidence type="ECO:0000313" key="7">
    <source>
        <dbReference type="Proteomes" id="UP000521199"/>
    </source>
</evidence>
<evidence type="ECO:0000256" key="2">
    <source>
        <dbReference type="ARBA" id="ARBA00022737"/>
    </source>
</evidence>
<proteinExistence type="inferred from homology"/>
<dbReference type="Pfam" id="PF13176">
    <property type="entry name" value="TPR_7"/>
    <property type="match status" value="1"/>
</dbReference>
<dbReference type="InterPro" id="IPR011990">
    <property type="entry name" value="TPR-like_helical_dom_sf"/>
</dbReference>
<keyword evidence="4" id="KW-0812">Transmembrane</keyword>
<name>A0A7W8G0M9_9GAMM</name>
<evidence type="ECO:0000256" key="1">
    <source>
        <dbReference type="ARBA" id="ARBA00022723"/>
    </source>
</evidence>
<keyword evidence="4" id="KW-0997">Cell inner membrane</keyword>
<keyword evidence="4" id="KW-1133">Transmembrane helix</keyword>
<keyword evidence="4" id="KW-1003">Cell membrane</keyword>
<comment type="similarity">
    <text evidence="4">Belongs to the LapB family.</text>
</comment>
<organism evidence="6 7">
    <name type="scientific">Chiayiivirga flava</name>
    <dbReference type="NCBI Taxonomy" id="659595"/>
    <lineage>
        <taxon>Bacteria</taxon>
        <taxon>Pseudomonadati</taxon>
        <taxon>Pseudomonadota</taxon>
        <taxon>Gammaproteobacteria</taxon>
        <taxon>Lysobacterales</taxon>
        <taxon>Lysobacteraceae</taxon>
        <taxon>Chiayiivirga</taxon>
    </lineage>
</organism>
<feature type="binding site" evidence="4">
    <location>
        <position position="372"/>
    </location>
    <ligand>
        <name>Fe cation</name>
        <dbReference type="ChEBI" id="CHEBI:24875"/>
    </ligand>
</feature>
<comment type="caution">
    <text evidence="6">The sequence shown here is derived from an EMBL/GenBank/DDBJ whole genome shotgun (WGS) entry which is preliminary data.</text>
</comment>
<dbReference type="InterPro" id="IPR019734">
    <property type="entry name" value="TPR_rpt"/>
</dbReference>
<dbReference type="InterPro" id="IPR030865">
    <property type="entry name" value="LapB"/>
</dbReference>
<keyword evidence="2 4" id="KW-0677">Repeat</keyword>
<feature type="binding site" evidence="4">
    <location>
        <position position="375"/>
    </location>
    <ligand>
        <name>Fe cation</name>
        <dbReference type="ChEBI" id="CHEBI:24875"/>
    </ligand>
</feature>
<comment type="subcellular location">
    <subcellularLocation>
        <location evidence="4">Cell inner membrane</location>
        <topology evidence="4">Single-pass membrane protein</topology>
        <orientation evidence="4">Cytoplasmic side</orientation>
    </subcellularLocation>
</comment>
<keyword evidence="3 4" id="KW-0802">TPR repeat</keyword>
<dbReference type="PANTHER" id="PTHR45586">
    <property type="entry name" value="TPR REPEAT-CONTAINING PROTEIN PA4667"/>
    <property type="match status" value="1"/>
</dbReference>
<evidence type="ECO:0000259" key="5">
    <source>
        <dbReference type="Pfam" id="PF18073"/>
    </source>
</evidence>
<dbReference type="Pfam" id="PF18073">
    <property type="entry name" value="Zn_ribbon_LapB"/>
    <property type="match status" value="1"/>
</dbReference>
<dbReference type="NCBIfam" id="NF008757">
    <property type="entry name" value="PRK11788.1-5"/>
    <property type="match status" value="1"/>
</dbReference>
<dbReference type="GO" id="GO:0008653">
    <property type="term" value="P:lipopolysaccharide metabolic process"/>
    <property type="evidence" value="ECO:0007669"/>
    <property type="project" value="InterPro"/>
</dbReference>
<protein>
    <recommendedName>
        <fullName evidence="4">Lipopolysaccharide assembly protein B</fullName>
    </recommendedName>
</protein>
<keyword evidence="7" id="KW-1185">Reference proteome</keyword>
<feature type="binding site" evidence="4">
    <location>
        <position position="361"/>
    </location>
    <ligand>
        <name>Fe cation</name>
        <dbReference type="ChEBI" id="CHEBI:24875"/>
    </ligand>
</feature>
<dbReference type="AlphaFoldDB" id="A0A7W8G0M9"/>
<gene>
    <name evidence="4" type="primary">lapB</name>
    <name evidence="6" type="ORF">HNQ52_002051</name>
</gene>
<dbReference type="GO" id="GO:0009898">
    <property type="term" value="C:cytoplasmic side of plasma membrane"/>
    <property type="evidence" value="ECO:0007669"/>
    <property type="project" value="UniProtKB-UniRule"/>
</dbReference>
<feature type="domain" description="LapB rubredoxin metal binding" evidence="5">
    <location>
        <begin position="356"/>
        <end position="383"/>
    </location>
</feature>
<evidence type="ECO:0000256" key="3">
    <source>
        <dbReference type="ARBA" id="ARBA00022803"/>
    </source>
</evidence>
<dbReference type="Pfam" id="PF13432">
    <property type="entry name" value="TPR_16"/>
    <property type="match status" value="1"/>
</dbReference>
<dbReference type="InterPro" id="IPR051012">
    <property type="entry name" value="CellSynth/LPSAsmb/PSIAsmb"/>
</dbReference>
<comment type="function">
    <text evidence="4">Modulates cellular lipopolysaccharide (LPS) levels by regulating LpxC, which is involved in lipid A biosynthesis. May act by modulating the proteolytic activity of FtsH towards LpxC. May also coordinate assembly of proteins involved in LPS synthesis at the plasma membrane.</text>
</comment>
<evidence type="ECO:0000313" key="6">
    <source>
        <dbReference type="EMBL" id="MBB5208509.1"/>
    </source>
</evidence>
<dbReference type="HAMAP" id="MF_00994">
    <property type="entry name" value="LPS_assembly_LapB"/>
    <property type="match status" value="1"/>
</dbReference>
<keyword evidence="4" id="KW-0408">Iron</keyword>
<reference evidence="6 7" key="1">
    <citation type="submission" date="2020-08" db="EMBL/GenBank/DDBJ databases">
        <title>Genomic Encyclopedia of Type Strains, Phase IV (KMG-IV): sequencing the most valuable type-strain genomes for metagenomic binning, comparative biology and taxonomic classification.</title>
        <authorList>
            <person name="Goeker M."/>
        </authorList>
    </citation>
    <scope>NUCLEOTIDE SEQUENCE [LARGE SCALE GENOMIC DNA]</scope>
    <source>
        <strain evidence="6 7">DSM 24163</strain>
    </source>
</reference>
<dbReference type="GO" id="GO:0005506">
    <property type="term" value="F:iron ion binding"/>
    <property type="evidence" value="ECO:0007669"/>
    <property type="project" value="UniProtKB-UniRule"/>
</dbReference>
<dbReference type="GO" id="GO:0046890">
    <property type="term" value="P:regulation of lipid biosynthetic process"/>
    <property type="evidence" value="ECO:0007669"/>
    <property type="project" value="UniProtKB-UniRule"/>
</dbReference>
<keyword evidence="4" id="KW-0472">Membrane</keyword>
<dbReference type="Gene3D" id="1.25.40.10">
    <property type="entry name" value="Tetratricopeptide repeat domain"/>
    <property type="match status" value="2"/>
</dbReference>
<feature type="binding site" evidence="4">
    <location>
        <position position="358"/>
    </location>
    <ligand>
        <name>Fe cation</name>
        <dbReference type="ChEBI" id="CHEBI:24875"/>
    </ligand>
</feature>
<sequence length="390" mass="43513">MSELALVFLLLPVAALTGWLAGRRGSERSSGRRVSTLSTTYFRGLNFLLNEQPDKAIEVFLQIAEVDKDTVETHFALGNLFRRRGEVDRAIRVHQNLIARTTLTDEQRTQAVMELGEDYMRAGLLDRAEALFDDLVKADASAPKALKHLISIYQQERDWAKAIDHARRYEKATGEPMGKLLAQFQCELAEQARARGDLDAVRTHLRAAYADDSNCIRAGIIEGQLELAAGNDAGAIRAFERVARHDVDYLPDILKPLLACYERSAERPRARAFLAEMIERYPGVSPMLALARLIEQDDGHAAATEFLTRQLRSRPSVRGQGALIDLSLAQRSPAERETLLVLRQLTEQLVASAPTYRCNRCGFGARSHHWQCPSCKNWGSVKPIHGATGE</sequence>
<keyword evidence="1 4" id="KW-0479">Metal-binding</keyword>
<dbReference type="EMBL" id="JACHHP010000003">
    <property type="protein sequence ID" value="MBB5208509.1"/>
    <property type="molecule type" value="Genomic_DNA"/>
</dbReference>
<dbReference type="InterPro" id="IPR041166">
    <property type="entry name" value="Rubredoxin_2"/>
</dbReference>
<dbReference type="SUPFAM" id="SSF48452">
    <property type="entry name" value="TPR-like"/>
    <property type="match status" value="2"/>
</dbReference>
<feature type="topological domain" description="Cytoplasmic" evidence="4">
    <location>
        <begin position="23"/>
        <end position="390"/>
    </location>
</feature>
<dbReference type="PANTHER" id="PTHR45586:SF1">
    <property type="entry name" value="LIPOPOLYSACCHARIDE ASSEMBLY PROTEIN B"/>
    <property type="match status" value="1"/>
</dbReference>
<accession>A0A7W8G0M9</accession>
<evidence type="ECO:0000256" key="4">
    <source>
        <dbReference type="HAMAP-Rule" id="MF_00994"/>
    </source>
</evidence>